<proteinExistence type="predicted"/>
<dbReference type="AlphaFoldDB" id="A0AAE3QHQ7"/>
<dbReference type="EMBL" id="JALDYZ010000012">
    <property type="protein sequence ID" value="MDI7924180.1"/>
    <property type="molecule type" value="Genomic_DNA"/>
</dbReference>
<reference evidence="1" key="1">
    <citation type="submission" date="2022-03" db="EMBL/GenBank/DDBJ databases">
        <title>Fererhizobium litorale gen. nov., sp. nov., isolated from sandy sediments of the Sea of Japan seashore.</title>
        <authorList>
            <person name="Romanenko L."/>
            <person name="Kurilenko V."/>
            <person name="Otstavnykh N."/>
            <person name="Svetashev V."/>
            <person name="Tekutyeva L."/>
            <person name="Isaeva M."/>
            <person name="Mikhailov V."/>
        </authorList>
    </citation>
    <scope>NUCLEOTIDE SEQUENCE</scope>
    <source>
        <strain evidence="1">KMM 9576</strain>
    </source>
</reference>
<sequence length="117" mass="12602">MSLASSLSIALGTGLTIGLVYPERVHQSAGGWTYPPACCRGTDIGGDCEQIPTGDVYKGRYGYSIMLHPGDHRLVTRVHEFFVPYGKEITSGDGAYHVCLHPTEDNVVCFFAPPDGV</sequence>
<gene>
    <name evidence="1" type="ORF">MRS75_19125</name>
</gene>
<protein>
    <submittedName>
        <fullName evidence="1">Uncharacterized protein</fullName>
    </submittedName>
</protein>
<evidence type="ECO:0000313" key="1">
    <source>
        <dbReference type="EMBL" id="MDI7924180.1"/>
    </source>
</evidence>
<evidence type="ECO:0000313" key="2">
    <source>
        <dbReference type="Proteomes" id="UP001161580"/>
    </source>
</evidence>
<dbReference type="RefSeq" id="WP_311788059.1">
    <property type="nucleotide sequence ID" value="NZ_JALDYY010000013.1"/>
</dbReference>
<accession>A0AAE3QHQ7</accession>
<name>A0AAE3QHQ7_9HYPH</name>
<comment type="caution">
    <text evidence="1">The sequence shown here is derived from an EMBL/GenBank/DDBJ whole genome shotgun (WGS) entry which is preliminary data.</text>
</comment>
<dbReference type="Proteomes" id="UP001161580">
    <property type="component" value="Unassembled WGS sequence"/>
</dbReference>
<organism evidence="1 2">
    <name type="scientific">Ferirhizobium litorale</name>
    <dbReference type="NCBI Taxonomy" id="2927786"/>
    <lineage>
        <taxon>Bacteria</taxon>
        <taxon>Pseudomonadati</taxon>
        <taxon>Pseudomonadota</taxon>
        <taxon>Alphaproteobacteria</taxon>
        <taxon>Hyphomicrobiales</taxon>
        <taxon>Rhizobiaceae</taxon>
        <taxon>Ferirhizobium</taxon>
    </lineage>
</organism>
<keyword evidence="2" id="KW-1185">Reference proteome</keyword>